<comment type="caution">
    <text evidence="3">The sequence shown here is derived from an EMBL/GenBank/DDBJ whole genome shotgun (WGS) entry which is preliminary data.</text>
</comment>
<dbReference type="Gene3D" id="3.40.50.1370">
    <property type="entry name" value="Aspartate/ornithine carbamoyltransferase"/>
    <property type="match status" value="2"/>
</dbReference>
<name>A0A930W369_9ACTN</name>
<dbReference type="GO" id="GO:0006520">
    <property type="term" value="P:amino acid metabolic process"/>
    <property type="evidence" value="ECO:0007669"/>
    <property type="project" value="InterPro"/>
</dbReference>
<evidence type="ECO:0000256" key="1">
    <source>
        <dbReference type="ARBA" id="ARBA00022679"/>
    </source>
</evidence>
<evidence type="ECO:0000313" key="4">
    <source>
        <dbReference type="Proteomes" id="UP000698335"/>
    </source>
</evidence>
<dbReference type="EMBL" id="JABZGW010000358">
    <property type="protein sequence ID" value="MBF4808407.1"/>
    <property type="molecule type" value="Genomic_DNA"/>
</dbReference>
<organism evidence="3 4">
    <name type="scientific">Lancefieldella rimae</name>
    <dbReference type="NCBI Taxonomy" id="1383"/>
    <lineage>
        <taxon>Bacteria</taxon>
        <taxon>Bacillati</taxon>
        <taxon>Actinomycetota</taxon>
        <taxon>Coriobacteriia</taxon>
        <taxon>Coriobacteriales</taxon>
        <taxon>Atopobiaceae</taxon>
        <taxon>Lancefieldella</taxon>
    </lineage>
</organism>
<evidence type="ECO:0000259" key="2">
    <source>
        <dbReference type="Pfam" id="PF00185"/>
    </source>
</evidence>
<dbReference type="InterPro" id="IPR006131">
    <property type="entry name" value="Asp_carbamoyltransf_Asp/Orn-bd"/>
</dbReference>
<dbReference type="GO" id="GO:0016743">
    <property type="term" value="F:carboxyl- or carbamoyltransferase activity"/>
    <property type="evidence" value="ECO:0007669"/>
    <property type="project" value="InterPro"/>
</dbReference>
<dbReference type="AlphaFoldDB" id="A0A930W369"/>
<accession>A0A930W369</accession>
<dbReference type="GO" id="GO:0016597">
    <property type="term" value="F:amino acid binding"/>
    <property type="evidence" value="ECO:0007669"/>
    <property type="project" value="InterPro"/>
</dbReference>
<dbReference type="Pfam" id="PF00185">
    <property type="entry name" value="OTCace"/>
    <property type="match status" value="1"/>
</dbReference>
<feature type="non-terminal residue" evidence="3">
    <location>
        <position position="1"/>
    </location>
</feature>
<evidence type="ECO:0000313" key="3">
    <source>
        <dbReference type="EMBL" id="MBF4808407.1"/>
    </source>
</evidence>
<gene>
    <name evidence="3" type="ORF">HXK26_06920</name>
</gene>
<protein>
    <submittedName>
        <fullName evidence="3">Ornithine carbamoyltransferase</fullName>
    </submittedName>
</protein>
<feature type="domain" description="Aspartate/ornithine carbamoyltransferase Asp/Orn-binding" evidence="2">
    <location>
        <begin position="17"/>
        <end position="48"/>
    </location>
</feature>
<proteinExistence type="predicted"/>
<dbReference type="InterPro" id="IPR036901">
    <property type="entry name" value="Asp/Orn_carbamoylTrfase_sf"/>
</dbReference>
<reference evidence="3" key="1">
    <citation type="submission" date="2020-04" db="EMBL/GenBank/DDBJ databases">
        <title>Deep metagenomics examines the oral microbiome during advanced dental caries in children, revealing novel taxa and co-occurrences with host molecules.</title>
        <authorList>
            <person name="Baker J.L."/>
            <person name="Morton J.T."/>
            <person name="Dinis M."/>
            <person name="Alvarez R."/>
            <person name="Tran N.C."/>
            <person name="Knight R."/>
            <person name="Edlund A."/>
        </authorList>
    </citation>
    <scope>NUCLEOTIDE SEQUENCE</scope>
    <source>
        <strain evidence="3">JCVI_38_bin.5</strain>
    </source>
</reference>
<sequence>HTTIGENIYQKYGLEAMEVTDDVFLGHQAREFEEAENRMHTIKAVMYATLK</sequence>
<dbReference type="Proteomes" id="UP000698335">
    <property type="component" value="Unassembled WGS sequence"/>
</dbReference>
<keyword evidence="1" id="KW-0808">Transferase</keyword>
<dbReference type="SUPFAM" id="SSF53671">
    <property type="entry name" value="Aspartate/ornithine carbamoyltransferase"/>
    <property type="match status" value="1"/>
</dbReference>